<dbReference type="Proteomes" id="UP001141552">
    <property type="component" value="Unassembled WGS sequence"/>
</dbReference>
<dbReference type="AlphaFoldDB" id="A0A9Q0G0T3"/>
<evidence type="ECO:0000313" key="7">
    <source>
        <dbReference type="EMBL" id="KAJ4841255.1"/>
    </source>
</evidence>
<dbReference type="GO" id="GO:0010333">
    <property type="term" value="F:terpene synthase activity"/>
    <property type="evidence" value="ECO:0007669"/>
    <property type="project" value="InterPro"/>
</dbReference>
<dbReference type="InterPro" id="IPR036965">
    <property type="entry name" value="Terpene_synth_N_sf"/>
</dbReference>
<dbReference type="SUPFAM" id="SSF48239">
    <property type="entry name" value="Terpenoid cyclases/Protein prenyltransferases"/>
    <property type="match status" value="4"/>
</dbReference>
<name>A0A9Q0G0T3_9ROSI</name>
<comment type="caution">
    <text evidence="7">The sequence shown here is derived from an EMBL/GenBank/DDBJ whole genome shotgun (WGS) entry which is preliminary data.</text>
</comment>
<dbReference type="Pfam" id="PF03936">
    <property type="entry name" value="Terpene_synth_C"/>
    <property type="match status" value="1"/>
</dbReference>
<keyword evidence="3" id="KW-0460">Magnesium</keyword>
<feature type="domain" description="Terpene synthase N-terminal" evidence="5">
    <location>
        <begin position="797"/>
        <end position="877"/>
    </location>
</feature>
<gene>
    <name evidence="7" type="ORF">Tsubulata_025937</name>
</gene>
<protein>
    <recommendedName>
        <fullName evidence="9">Ent-kaurene synthase</fullName>
    </recommendedName>
</protein>
<dbReference type="InterPro" id="IPR008930">
    <property type="entry name" value="Terpenoid_cyclase/PrenylTrfase"/>
</dbReference>
<feature type="domain" description="Terpene synthase N-terminal" evidence="5">
    <location>
        <begin position="205"/>
        <end position="309"/>
    </location>
</feature>
<dbReference type="GO" id="GO:0009686">
    <property type="term" value="P:gibberellin biosynthetic process"/>
    <property type="evidence" value="ECO:0007669"/>
    <property type="project" value="TreeGrafter"/>
</dbReference>
<evidence type="ECO:0000256" key="2">
    <source>
        <dbReference type="ARBA" id="ARBA00022723"/>
    </source>
</evidence>
<dbReference type="InterPro" id="IPR001906">
    <property type="entry name" value="Terpene_synth_N"/>
</dbReference>
<accession>A0A9Q0G0T3</accession>
<reference evidence="7" key="2">
    <citation type="journal article" date="2023" name="Plants (Basel)">
        <title>Annotation of the Turnera subulata (Passifloraceae) Draft Genome Reveals the S-Locus Evolved after the Divergence of Turneroideae from Passifloroideae in a Stepwise Manner.</title>
        <authorList>
            <person name="Henning P.M."/>
            <person name="Roalson E.H."/>
            <person name="Mir W."/>
            <person name="McCubbin A.G."/>
            <person name="Shore J.S."/>
        </authorList>
    </citation>
    <scope>NUCLEOTIDE SEQUENCE</scope>
    <source>
        <strain evidence="7">F60SS</strain>
    </source>
</reference>
<dbReference type="SFLD" id="SFLDG01014">
    <property type="entry name" value="Terpene_Cyclase_Like_1_N-term"/>
    <property type="match status" value="2"/>
</dbReference>
<dbReference type="SUPFAM" id="SSF48576">
    <property type="entry name" value="Terpenoid synthases"/>
    <property type="match status" value="1"/>
</dbReference>
<feature type="domain" description="Terpene synthase metal-binding" evidence="6">
    <location>
        <begin position="320"/>
        <end position="532"/>
    </location>
</feature>
<dbReference type="InterPro" id="IPR005630">
    <property type="entry name" value="Terpene_synthase_metal-bd"/>
</dbReference>
<evidence type="ECO:0000259" key="6">
    <source>
        <dbReference type="Pfam" id="PF03936"/>
    </source>
</evidence>
<dbReference type="PANTHER" id="PTHR31739:SF3">
    <property type="entry name" value="ENT-KAUR-16-ENE SYNTHASE, CHLOROPLASTIC"/>
    <property type="match status" value="1"/>
</dbReference>
<evidence type="ECO:0000256" key="3">
    <source>
        <dbReference type="ARBA" id="ARBA00022842"/>
    </source>
</evidence>
<dbReference type="PANTHER" id="PTHR31739">
    <property type="entry name" value="ENT-COPALYL DIPHOSPHATE SYNTHASE, CHLOROPLASTIC"/>
    <property type="match status" value="1"/>
</dbReference>
<dbReference type="Gene3D" id="1.10.600.10">
    <property type="entry name" value="Farnesyl Diphosphate Synthase"/>
    <property type="match status" value="1"/>
</dbReference>
<dbReference type="Pfam" id="PF01397">
    <property type="entry name" value="Terpene_synth"/>
    <property type="match status" value="2"/>
</dbReference>
<comment type="cofactor">
    <cofactor evidence="1">
        <name>Mg(2+)</name>
        <dbReference type="ChEBI" id="CHEBI:18420"/>
    </cofactor>
</comment>
<keyword evidence="4" id="KW-0456">Lyase</keyword>
<reference evidence="7" key="1">
    <citation type="submission" date="2022-02" db="EMBL/GenBank/DDBJ databases">
        <authorList>
            <person name="Henning P.M."/>
            <person name="McCubbin A.G."/>
            <person name="Shore J.S."/>
        </authorList>
    </citation>
    <scope>NUCLEOTIDE SEQUENCE</scope>
    <source>
        <strain evidence="7">F60SS</strain>
        <tissue evidence="7">Leaves</tissue>
    </source>
</reference>
<dbReference type="GO" id="GO:0009507">
    <property type="term" value="C:chloroplast"/>
    <property type="evidence" value="ECO:0007669"/>
    <property type="project" value="TreeGrafter"/>
</dbReference>
<dbReference type="OrthoDB" id="2343925at2759"/>
<dbReference type="InterPro" id="IPR050148">
    <property type="entry name" value="Terpene_synthase-like"/>
</dbReference>
<dbReference type="FunFam" id="1.10.600.10:FF:000005">
    <property type="entry name" value="Ent-kaur-16-ene synthase, chloroplastic"/>
    <property type="match status" value="1"/>
</dbReference>
<keyword evidence="2" id="KW-0479">Metal-binding</keyword>
<dbReference type="Gene3D" id="1.50.10.160">
    <property type="match status" value="2"/>
</dbReference>
<evidence type="ECO:0008006" key="9">
    <source>
        <dbReference type="Google" id="ProtNLM"/>
    </source>
</evidence>
<keyword evidence="8" id="KW-1185">Reference proteome</keyword>
<dbReference type="GO" id="GO:0000287">
    <property type="term" value="F:magnesium ion binding"/>
    <property type="evidence" value="ECO:0007669"/>
    <property type="project" value="InterPro"/>
</dbReference>
<evidence type="ECO:0000259" key="5">
    <source>
        <dbReference type="Pfam" id="PF01397"/>
    </source>
</evidence>
<dbReference type="EMBL" id="JAKUCV010002839">
    <property type="protein sequence ID" value="KAJ4841255.1"/>
    <property type="molecule type" value="Genomic_DNA"/>
</dbReference>
<evidence type="ECO:0000256" key="1">
    <source>
        <dbReference type="ARBA" id="ARBA00001946"/>
    </source>
</evidence>
<dbReference type="InterPro" id="IPR008949">
    <property type="entry name" value="Isoprenoid_synthase_dom_sf"/>
</dbReference>
<evidence type="ECO:0000313" key="8">
    <source>
        <dbReference type="Proteomes" id="UP001141552"/>
    </source>
</evidence>
<evidence type="ECO:0000256" key="4">
    <source>
        <dbReference type="ARBA" id="ARBA00023239"/>
    </source>
</evidence>
<organism evidence="7 8">
    <name type="scientific">Turnera subulata</name>
    <dbReference type="NCBI Taxonomy" id="218843"/>
    <lineage>
        <taxon>Eukaryota</taxon>
        <taxon>Viridiplantae</taxon>
        <taxon>Streptophyta</taxon>
        <taxon>Embryophyta</taxon>
        <taxon>Tracheophyta</taxon>
        <taxon>Spermatophyta</taxon>
        <taxon>Magnoliopsida</taxon>
        <taxon>eudicotyledons</taxon>
        <taxon>Gunneridae</taxon>
        <taxon>Pentapetalae</taxon>
        <taxon>rosids</taxon>
        <taxon>fabids</taxon>
        <taxon>Malpighiales</taxon>
        <taxon>Passifloraceae</taxon>
        <taxon>Turnera</taxon>
    </lineage>
</organism>
<dbReference type="Gene3D" id="1.50.10.130">
    <property type="entry name" value="Terpene synthase, N-terminal domain"/>
    <property type="match status" value="1"/>
</dbReference>
<proteinExistence type="predicted"/>
<sequence>MFDKAEVPASPYDTAWVAMLPSPNFQEAPFFPQCAKWIVNNQLSDGSWGLPHRNPLLVKDALSSTLACILALNKWNIGEEQMNRGLQFIEFNSAFTFDEKQYTPIGFDIIFPTMIEYAKDLNLNVPLRSIDINVMLRKKNQELKRGRMDLYLIHHPPQQLPSITFEILVVFVTFGDAAPTIYPLDWYARLCLVDTLIRSWLLGEEEIFLDGASCAMAFRTLRLNGYDVSSEVFHQFTEEQFDNSLDGYLKDAKAVLELYRASELIYSDEPLLEKQNSWTSHFLKQELFNGSIFADKLCKDISVEVHDALIFPYHVDLERLAAIFNPEVCDARILWTKSAVFATIVDDFFDIGGSKEELRNLIELLEKCDVDGKTNFCSEQVEIIYSALLSTIHEIGTKAFTLQGCDVTSHWLDLFRSAMLEAQWSRNKLVPTLEEYMKNAFVSIGLGPTVLPALYLFGPKLLEEAVRSQECDTLFEAMSTCARLLNDWRGFKRELKEGKLNAVTLQMIHGGGRVTEEDAIKTIKDIIDYKSREMLRLVLQEKNSIIPRACKDLFWEMTRVLHLFYKESEGTSNDTLLPTHLYAKCWQNGLRSMSHPRRLQQTKPFDLAGKKETILDYHGAKFTTDAKANTNTQGLDSTKERIRKMFDKVELSISPYDTAWMAMIPSPNCQEAPFFPQCAKWILENQLNDGSWGLPLRNSLFVKDALSSTLACILALKKWGIGEAQINRGLQFIEFHSALATDEKQHNPIGFDIIFPSMIEYAKDLNLNVPLRSINIDAMITRKNLELKRRCWLMGDEEIFLNCATCALAFRILRLNGYDVSSDVFNQFTEEQFHNSLDGYLMDTRAALELYHASQIIYPDEWILEKQNSWTSHFLKQE</sequence>
<feature type="non-terminal residue" evidence="7">
    <location>
        <position position="878"/>
    </location>
</feature>